<dbReference type="EMBL" id="JAPDRQ010000235">
    <property type="protein sequence ID" value="KAJ9651802.1"/>
    <property type="molecule type" value="Genomic_DNA"/>
</dbReference>
<dbReference type="Proteomes" id="UP001172386">
    <property type="component" value="Unassembled WGS sequence"/>
</dbReference>
<reference evidence="1" key="1">
    <citation type="submission" date="2022-10" db="EMBL/GenBank/DDBJ databases">
        <title>Culturing micro-colonial fungi from biological soil crusts in the Mojave desert and describing Neophaeococcomyces mojavensis, and introducing the new genera and species Taxawa tesnikishii.</title>
        <authorList>
            <person name="Kurbessoian T."/>
            <person name="Stajich J.E."/>
        </authorList>
    </citation>
    <scope>NUCLEOTIDE SEQUENCE</scope>
    <source>
        <strain evidence="1">JES_112</strain>
    </source>
</reference>
<keyword evidence="2" id="KW-1185">Reference proteome</keyword>
<protein>
    <submittedName>
        <fullName evidence="1">Uncharacterized protein</fullName>
    </submittedName>
</protein>
<evidence type="ECO:0000313" key="2">
    <source>
        <dbReference type="Proteomes" id="UP001172386"/>
    </source>
</evidence>
<proteinExistence type="predicted"/>
<organism evidence="1 2">
    <name type="scientific">Neophaeococcomyces mojaviensis</name>
    <dbReference type="NCBI Taxonomy" id="3383035"/>
    <lineage>
        <taxon>Eukaryota</taxon>
        <taxon>Fungi</taxon>
        <taxon>Dikarya</taxon>
        <taxon>Ascomycota</taxon>
        <taxon>Pezizomycotina</taxon>
        <taxon>Eurotiomycetes</taxon>
        <taxon>Chaetothyriomycetidae</taxon>
        <taxon>Chaetothyriales</taxon>
        <taxon>Chaetothyriales incertae sedis</taxon>
        <taxon>Neophaeococcomyces</taxon>
    </lineage>
</organism>
<sequence>MPTKHKRKHANNDDKSHYDLPPTSRAKPLPVIAPTKDFLTPRPVKKQKLNNGKSKGQRKTDDTPKTFARLMAWHQEGKKLESGLDNGEGHLKKQKKKQKRQPPKQDIDQATAEPADNVVTSESQPQLPPPPSDPKTKPKMQILPGESLAEFGIRVDQSLPLSAIAKNNKSANAQLPADLRDKAAQKLTKHNKRLARMQADWRATEARLRGKEEEEMEDNEERLEEERLLWDSIKTVGKKGKRKLVVDDDPWRELEKKRAETRQKNIRDVVEAPPVLKEVKPLFKERKERVLPRVDLSDTLSRKTVRRKDEVDEIRKGAVHAARARGSGITA</sequence>
<evidence type="ECO:0000313" key="1">
    <source>
        <dbReference type="EMBL" id="KAJ9651802.1"/>
    </source>
</evidence>
<comment type="caution">
    <text evidence="1">The sequence shown here is derived from an EMBL/GenBank/DDBJ whole genome shotgun (WGS) entry which is preliminary data.</text>
</comment>
<accession>A0ACC2ZVW9</accession>
<name>A0ACC2ZVW9_9EURO</name>
<gene>
    <name evidence="1" type="ORF">H2198_008927</name>
</gene>